<dbReference type="SUPFAM" id="SSF53850">
    <property type="entry name" value="Periplasmic binding protein-like II"/>
    <property type="match status" value="1"/>
</dbReference>
<dbReference type="SMART" id="SM00062">
    <property type="entry name" value="PBPb"/>
    <property type="match status" value="1"/>
</dbReference>
<keyword evidence="5" id="KW-0449">Lipoprotein</keyword>
<gene>
    <name evidence="10" type="ORF">HNR53_001898</name>
</gene>
<dbReference type="PROSITE" id="PS01039">
    <property type="entry name" value="SBP_BACTERIAL_3"/>
    <property type="match status" value="1"/>
</dbReference>
<dbReference type="InterPro" id="IPR018313">
    <property type="entry name" value="SBP_3_CS"/>
</dbReference>
<feature type="signal peptide" evidence="7">
    <location>
        <begin position="1"/>
        <end position="20"/>
    </location>
</feature>
<evidence type="ECO:0000256" key="3">
    <source>
        <dbReference type="ARBA" id="ARBA00022729"/>
    </source>
</evidence>
<protein>
    <submittedName>
        <fullName evidence="10">Polar amino acid transport system substrate-binding protein</fullName>
    </submittedName>
</protein>
<evidence type="ECO:0000256" key="1">
    <source>
        <dbReference type="ARBA" id="ARBA00004193"/>
    </source>
</evidence>
<evidence type="ECO:0000313" key="10">
    <source>
        <dbReference type="EMBL" id="MBB6445280.1"/>
    </source>
</evidence>
<dbReference type="Gene3D" id="3.40.190.10">
    <property type="entry name" value="Periplasmic binding protein-like II"/>
    <property type="match status" value="2"/>
</dbReference>
<dbReference type="PANTHER" id="PTHR35936:SF17">
    <property type="entry name" value="ARGININE-BINDING EXTRACELLULAR PROTEIN ARTP"/>
    <property type="match status" value="1"/>
</dbReference>
<organism evidence="10 11">
    <name type="scientific">Bacillus benzoevorans</name>
    <dbReference type="NCBI Taxonomy" id="1456"/>
    <lineage>
        <taxon>Bacteria</taxon>
        <taxon>Bacillati</taxon>
        <taxon>Bacillota</taxon>
        <taxon>Bacilli</taxon>
        <taxon>Bacillales</taxon>
        <taxon>Bacillaceae</taxon>
        <taxon>Bacillus</taxon>
    </lineage>
</organism>
<dbReference type="InterPro" id="IPR001638">
    <property type="entry name" value="Solute-binding_3/MltF_N"/>
</dbReference>
<comment type="subcellular location">
    <subcellularLocation>
        <location evidence="1">Cell membrane</location>
        <topology evidence="1">Lipid-anchor</topology>
    </subcellularLocation>
</comment>
<dbReference type="Pfam" id="PF00497">
    <property type="entry name" value="SBP_bac_3"/>
    <property type="match status" value="1"/>
</dbReference>
<feature type="domain" description="Solute-binding protein family 3/N-terminal" evidence="8">
    <location>
        <begin position="41"/>
        <end position="262"/>
    </location>
</feature>
<dbReference type="GO" id="GO:0005886">
    <property type="term" value="C:plasma membrane"/>
    <property type="evidence" value="ECO:0007669"/>
    <property type="project" value="UniProtKB-SubCell"/>
</dbReference>
<feature type="chain" id="PRO_5039635531" evidence="7">
    <location>
        <begin position="21"/>
        <end position="274"/>
    </location>
</feature>
<dbReference type="PROSITE" id="PS51257">
    <property type="entry name" value="PROKAR_LIPOPROTEIN"/>
    <property type="match status" value="1"/>
</dbReference>
<evidence type="ECO:0000259" key="9">
    <source>
        <dbReference type="SMART" id="SM00079"/>
    </source>
</evidence>
<comment type="similarity">
    <text evidence="2 6">Belongs to the bacterial solute-binding protein 3 family.</text>
</comment>
<dbReference type="GO" id="GO:0015276">
    <property type="term" value="F:ligand-gated monoatomic ion channel activity"/>
    <property type="evidence" value="ECO:0007669"/>
    <property type="project" value="InterPro"/>
</dbReference>
<dbReference type="InterPro" id="IPR001320">
    <property type="entry name" value="Iontro_rcpt_C"/>
</dbReference>
<evidence type="ECO:0000256" key="5">
    <source>
        <dbReference type="ARBA" id="ARBA00023288"/>
    </source>
</evidence>
<evidence type="ECO:0000313" key="11">
    <source>
        <dbReference type="Proteomes" id="UP000531594"/>
    </source>
</evidence>
<comment type="caution">
    <text evidence="10">The sequence shown here is derived from an EMBL/GenBank/DDBJ whole genome shotgun (WGS) entry which is preliminary data.</text>
</comment>
<evidence type="ECO:0000256" key="7">
    <source>
        <dbReference type="SAM" id="SignalP"/>
    </source>
</evidence>
<evidence type="ECO:0000256" key="6">
    <source>
        <dbReference type="RuleBase" id="RU003744"/>
    </source>
</evidence>
<evidence type="ECO:0000256" key="4">
    <source>
        <dbReference type="ARBA" id="ARBA00023139"/>
    </source>
</evidence>
<accession>A0A7X0HT56</accession>
<keyword evidence="11" id="KW-1185">Reference proteome</keyword>
<name>A0A7X0HT56_9BACI</name>
<proteinExistence type="inferred from homology"/>
<evidence type="ECO:0000259" key="8">
    <source>
        <dbReference type="SMART" id="SM00062"/>
    </source>
</evidence>
<evidence type="ECO:0000256" key="2">
    <source>
        <dbReference type="ARBA" id="ARBA00010333"/>
    </source>
</evidence>
<dbReference type="AlphaFoldDB" id="A0A7X0HT56"/>
<dbReference type="EMBL" id="JACHGK010000005">
    <property type="protein sequence ID" value="MBB6445280.1"/>
    <property type="molecule type" value="Genomic_DNA"/>
</dbReference>
<dbReference type="SMART" id="SM00079">
    <property type="entry name" value="PBPe"/>
    <property type="match status" value="1"/>
</dbReference>
<keyword evidence="3 7" id="KW-0732">Signal</keyword>
<reference evidence="10 11" key="1">
    <citation type="submission" date="2020-08" db="EMBL/GenBank/DDBJ databases">
        <title>Genomic Encyclopedia of Type Strains, Phase IV (KMG-IV): sequencing the most valuable type-strain genomes for metagenomic binning, comparative biology and taxonomic classification.</title>
        <authorList>
            <person name="Goeker M."/>
        </authorList>
    </citation>
    <scope>NUCLEOTIDE SEQUENCE [LARGE SCALE GENOMIC DNA]</scope>
    <source>
        <strain evidence="10 11">DSM 5391</strain>
    </source>
</reference>
<sequence length="274" mass="30767">MKIFSKFSLFVLLCSIFLLTACGPSEPTTGEAKELDEDKVTLRVVTDAAYTPFEYLEGDGIKGFDIDFVRAVAEEAGYNVKIEHVSWDPLFEEIENKDADLAVSAITINEDRKQTYDFSVAYFLSTNKILVLKDSDIKSGEDLEGKVVAVQNGTTAKETVEAILGKNNQDIRKFENNNLAIQALLNGKADAVVADNTVLEEYVKKNPEKDLMVITDKSFAEEHYGFMFPKGSGLKEKMDKAIDDLFDNGSFTEIYQQWFGTKPDIEYLKELQNE</sequence>
<dbReference type="Proteomes" id="UP000531594">
    <property type="component" value="Unassembled WGS sequence"/>
</dbReference>
<dbReference type="CDD" id="cd13624">
    <property type="entry name" value="PBP2_Arg_Lys_His"/>
    <property type="match status" value="1"/>
</dbReference>
<keyword evidence="4" id="KW-0564">Palmitate</keyword>
<dbReference type="PANTHER" id="PTHR35936">
    <property type="entry name" value="MEMBRANE-BOUND LYTIC MUREIN TRANSGLYCOSYLASE F"/>
    <property type="match status" value="1"/>
</dbReference>
<dbReference type="RefSeq" id="WP_184525165.1">
    <property type="nucleotide sequence ID" value="NZ_JACHGK010000005.1"/>
</dbReference>
<feature type="domain" description="Ionotropic glutamate receptor C-terminal" evidence="9">
    <location>
        <begin position="41"/>
        <end position="261"/>
    </location>
</feature>